<dbReference type="EMBL" id="WHVB01000006">
    <property type="protein sequence ID" value="KAF8481575.1"/>
    <property type="molecule type" value="Genomic_DNA"/>
</dbReference>
<dbReference type="Proteomes" id="UP000759537">
    <property type="component" value="Unassembled WGS sequence"/>
</dbReference>
<proteinExistence type="predicted"/>
<feature type="transmembrane region" description="Helical" evidence="1">
    <location>
        <begin position="203"/>
        <end position="224"/>
    </location>
</feature>
<protein>
    <submittedName>
        <fullName evidence="2">Uncharacterized protein</fullName>
    </submittedName>
</protein>
<keyword evidence="1" id="KW-0472">Membrane</keyword>
<organism evidence="2 3">
    <name type="scientific">Russula ochroleuca</name>
    <dbReference type="NCBI Taxonomy" id="152965"/>
    <lineage>
        <taxon>Eukaryota</taxon>
        <taxon>Fungi</taxon>
        <taxon>Dikarya</taxon>
        <taxon>Basidiomycota</taxon>
        <taxon>Agaricomycotina</taxon>
        <taxon>Agaricomycetes</taxon>
        <taxon>Russulales</taxon>
        <taxon>Russulaceae</taxon>
        <taxon>Russula</taxon>
    </lineage>
</organism>
<keyword evidence="1" id="KW-0812">Transmembrane</keyword>
<comment type="caution">
    <text evidence="2">The sequence shown here is derived from an EMBL/GenBank/DDBJ whole genome shotgun (WGS) entry which is preliminary data.</text>
</comment>
<reference evidence="2" key="1">
    <citation type="submission" date="2019-10" db="EMBL/GenBank/DDBJ databases">
        <authorList>
            <consortium name="DOE Joint Genome Institute"/>
            <person name="Kuo A."/>
            <person name="Miyauchi S."/>
            <person name="Kiss E."/>
            <person name="Drula E."/>
            <person name="Kohler A."/>
            <person name="Sanchez-Garcia M."/>
            <person name="Andreopoulos B."/>
            <person name="Barry K.W."/>
            <person name="Bonito G."/>
            <person name="Buee M."/>
            <person name="Carver A."/>
            <person name="Chen C."/>
            <person name="Cichocki N."/>
            <person name="Clum A."/>
            <person name="Culley D."/>
            <person name="Crous P.W."/>
            <person name="Fauchery L."/>
            <person name="Girlanda M."/>
            <person name="Hayes R."/>
            <person name="Keri Z."/>
            <person name="LaButti K."/>
            <person name="Lipzen A."/>
            <person name="Lombard V."/>
            <person name="Magnuson J."/>
            <person name="Maillard F."/>
            <person name="Morin E."/>
            <person name="Murat C."/>
            <person name="Nolan M."/>
            <person name="Ohm R."/>
            <person name="Pangilinan J."/>
            <person name="Pereira M."/>
            <person name="Perotto S."/>
            <person name="Peter M."/>
            <person name="Riley R."/>
            <person name="Sitrit Y."/>
            <person name="Stielow B."/>
            <person name="Szollosi G."/>
            <person name="Zifcakova L."/>
            <person name="Stursova M."/>
            <person name="Spatafora J.W."/>
            <person name="Tedersoo L."/>
            <person name="Vaario L.-M."/>
            <person name="Yamada A."/>
            <person name="Yan M."/>
            <person name="Wang P."/>
            <person name="Xu J."/>
            <person name="Bruns T."/>
            <person name="Baldrian P."/>
            <person name="Vilgalys R."/>
            <person name="Henrissat B."/>
            <person name="Grigoriev I.V."/>
            <person name="Hibbett D."/>
            <person name="Nagy L.G."/>
            <person name="Martin F.M."/>
        </authorList>
    </citation>
    <scope>NUCLEOTIDE SEQUENCE</scope>
    <source>
        <strain evidence="2">Prilba</strain>
    </source>
</reference>
<evidence type="ECO:0000256" key="1">
    <source>
        <dbReference type="SAM" id="Phobius"/>
    </source>
</evidence>
<evidence type="ECO:0000313" key="3">
    <source>
        <dbReference type="Proteomes" id="UP000759537"/>
    </source>
</evidence>
<reference evidence="2" key="2">
    <citation type="journal article" date="2020" name="Nat. Commun.">
        <title>Large-scale genome sequencing of mycorrhizal fungi provides insights into the early evolution of symbiotic traits.</title>
        <authorList>
            <person name="Miyauchi S."/>
            <person name="Kiss E."/>
            <person name="Kuo A."/>
            <person name="Drula E."/>
            <person name="Kohler A."/>
            <person name="Sanchez-Garcia M."/>
            <person name="Morin E."/>
            <person name="Andreopoulos B."/>
            <person name="Barry K.W."/>
            <person name="Bonito G."/>
            <person name="Buee M."/>
            <person name="Carver A."/>
            <person name="Chen C."/>
            <person name="Cichocki N."/>
            <person name="Clum A."/>
            <person name="Culley D."/>
            <person name="Crous P.W."/>
            <person name="Fauchery L."/>
            <person name="Girlanda M."/>
            <person name="Hayes R.D."/>
            <person name="Keri Z."/>
            <person name="LaButti K."/>
            <person name="Lipzen A."/>
            <person name="Lombard V."/>
            <person name="Magnuson J."/>
            <person name="Maillard F."/>
            <person name="Murat C."/>
            <person name="Nolan M."/>
            <person name="Ohm R.A."/>
            <person name="Pangilinan J."/>
            <person name="Pereira M.F."/>
            <person name="Perotto S."/>
            <person name="Peter M."/>
            <person name="Pfister S."/>
            <person name="Riley R."/>
            <person name="Sitrit Y."/>
            <person name="Stielow J.B."/>
            <person name="Szollosi G."/>
            <person name="Zifcakova L."/>
            <person name="Stursova M."/>
            <person name="Spatafora J.W."/>
            <person name="Tedersoo L."/>
            <person name="Vaario L.M."/>
            <person name="Yamada A."/>
            <person name="Yan M."/>
            <person name="Wang P."/>
            <person name="Xu J."/>
            <person name="Bruns T."/>
            <person name="Baldrian P."/>
            <person name="Vilgalys R."/>
            <person name="Dunand C."/>
            <person name="Henrissat B."/>
            <person name="Grigoriev I.V."/>
            <person name="Hibbett D."/>
            <person name="Nagy L.G."/>
            <person name="Martin F.M."/>
        </authorList>
    </citation>
    <scope>NUCLEOTIDE SEQUENCE</scope>
    <source>
        <strain evidence="2">Prilba</strain>
    </source>
</reference>
<feature type="transmembrane region" description="Helical" evidence="1">
    <location>
        <begin position="163"/>
        <end position="182"/>
    </location>
</feature>
<feature type="transmembrane region" description="Helical" evidence="1">
    <location>
        <begin position="117"/>
        <end position="134"/>
    </location>
</feature>
<feature type="transmembrane region" description="Helical" evidence="1">
    <location>
        <begin position="53"/>
        <end position="72"/>
    </location>
</feature>
<keyword evidence="3" id="KW-1185">Reference proteome</keyword>
<dbReference type="OrthoDB" id="3197626at2759"/>
<keyword evidence="1" id="KW-1133">Transmembrane helix</keyword>
<name>A0A9P5MXX5_9AGAM</name>
<accession>A0A9P5MXX5</accession>
<gene>
    <name evidence="2" type="ORF">DFH94DRAFT_400751</name>
</gene>
<evidence type="ECO:0000313" key="2">
    <source>
        <dbReference type="EMBL" id="KAF8481575.1"/>
    </source>
</evidence>
<feature type="transmembrane region" description="Helical" evidence="1">
    <location>
        <begin position="84"/>
        <end position="105"/>
    </location>
</feature>
<dbReference type="AlphaFoldDB" id="A0A9P5MXX5"/>
<sequence>MVNFRDPTVITSDSWAVVKLCHALGSLYFWEFFTTLDYEWSVFRGHRPYRWTIWIYLLTRVATLVAVVLNIVGLDVTTKIDCQLWITLELVFGYLAFATASLLIVLRVIAIWNKNRVVVAIAVGVWVINIAFLIQGTARLRSVWVPAQKQCVVYDTESNKPNIIVTLITDIILLLIMLVGLLRLRRYGDGTFGLARLLWKQGIIWLFLATFAEVTPAVFISLNLNDVLNLMFQIPSMTIMTIAATRMYRSLADFASESTEVLLDNPQTVPRTKSASIPSTQREVASHTV</sequence>